<evidence type="ECO:0000313" key="5">
    <source>
        <dbReference type="Proteomes" id="UP000290572"/>
    </source>
</evidence>
<evidence type="ECO:0000256" key="2">
    <source>
        <dbReference type="ARBA" id="ARBA00023319"/>
    </source>
</evidence>
<evidence type="ECO:0000259" key="3">
    <source>
        <dbReference type="PROSITE" id="PS50835"/>
    </source>
</evidence>
<keyword evidence="5" id="KW-1185">Reference proteome</keyword>
<keyword evidence="4" id="KW-0418">Kinase</keyword>
<evidence type="ECO:0000256" key="1">
    <source>
        <dbReference type="ARBA" id="ARBA00023157"/>
    </source>
</evidence>
<protein>
    <submittedName>
        <fullName evidence="4">Inactive tyrosine-kinase 7-like protein</fullName>
    </submittedName>
</protein>
<proteinExistence type="predicted"/>
<dbReference type="GO" id="GO:0098632">
    <property type="term" value="F:cell-cell adhesion mediator activity"/>
    <property type="evidence" value="ECO:0007669"/>
    <property type="project" value="TreeGrafter"/>
</dbReference>
<accession>A0A498MK85</accession>
<reference evidence="4 5" key="1">
    <citation type="submission" date="2018-03" db="EMBL/GenBank/DDBJ databases">
        <title>Draft genome sequence of Rohu Carp (Labeo rohita).</title>
        <authorList>
            <person name="Das P."/>
            <person name="Kushwaha B."/>
            <person name="Joshi C.G."/>
            <person name="Kumar D."/>
            <person name="Nagpure N.S."/>
            <person name="Sahoo L."/>
            <person name="Das S.P."/>
            <person name="Bit A."/>
            <person name="Patnaik S."/>
            <person name="Meher P.K."/>
            <person name="Jayasankar P."/>
            <person name="Koringa P.G."/>
            <person name="Patel N.V."/>
            <person name="Hinsu A.T."/>
            <person name="Kumar R."/>
            <person name="Pandey M."/>
            <person name="Agarwal S."/>
            <person name="Srivastava S."/>
            <person name="Singh M."/>
            <person name="Iquebal M.A."/>
            <person name="Jaiswal S."/>
            <person name="Angadi U.B."/>
            <person name="Kumar N."/>
            <person name="Raza M."/>
            <person name="Shah T.M."/>
            <person name="Rai A."/>
            <person name="Jena J.K."/>
        </authorList>
    </citation>
    <scope>NUCLEOTIDE SEQUENCE [LARGE SCALE GENOMIC DNA]</scope>
    <source>
        <strain evidence="4">DASCIFA01</strain>
        <tissue evidence="4">Testis</tissue>
    </source>
</reference>
<dbReference type="SUPFAM" id="SSF48726">
    <property type="entry name" value="Immunoglobulin"/>
    <property type="match status" value="2"/>
</dbReference>
<dbReference type="AlphaFoldDB" id="A0A498MK85"/>
<dbReference type="FunFam" id="2.60.40.10:FF:000032">
    <property type="entry name" value="palladin isoform X1"/>
    <property type="match status" value="1"/>
</dbReference>
<comment type="caution">
    <text evidence="4">The sequence shown here is derived from an EMBL/GenBank/DDBJ whole genome shotgun (WGS) entry which is preliminary data.</text>
</comment>
<dbReference type="InterPro" id="IPR013783">
    <property type="entry name" value="Ig-like_fold"/>
</dbReference>
<keyword evidence="4" id="KW-0808">Transferase</keyword>
<evidence type="ECO:0000313" key="4">
    <source>
        <dbReference type="EMBL" id="RXN21778.1"/>
    </source>
</evidence>
<feature type="domain" description="Ig-like" evidence="3">
    <location>
        <begin position="175"/>
        <end position="254"/>
    </location>
</feature>
<dbReference type="GO" id="GO:0030424">
    <property type="term" value="C:axon"/>
    <property type="evidence" value="ECO:0007669"/>
    <property type="project" value="TreeGrafter"/>
</dbReference>
<keyword evidence="2" id="KW-0393">Immunoglobulin domain</keyword>
<dbReference type="Gene3D" id="2.60.40.10">
    <property type="entry name" value="Immunoglobulins"/>
    <property type="match status" value="2"/>
</dbReference>
<sequence length="291" mass="32640">MKRVGSAALACFDRRVPCLRRWLITRLGLRFQKIRVDRCARSAGWEKQSTAECLRDTTEPKRPLVSPQATVFIIQASSLHFSEEPQSQDALHGRSAILRCERSGPEDMRYWWTQDGRRVEDSERRFQEGSNLKFTAVDRHADTGNFQCVASSSSTGETVRSANASINIKWLERGPVTMNEPASEVELEEAERIVLQCHIDGHPRPSSKWLKDGAQLDRKDRILTLTSLSPGDSGIYSCCAQNAAGKVCSNHNITLNIMECPSDPRACPSDLEHVQSDPGECPSDLERVRLM</sequence>
<dbReference type="PANTHER" id="PTHR10075:SF100">
    <property type="entry name" value="FASCICLIN-2"/>
    <property type="match status" value="1"/>
</dbReference>
<dbReference type="GO" id="GO:0007411">
    <property type="term" value="P:axon guidance"/>
    <property type="evidence" value="ECO:0007669"/>
    <property type="project" value="TreeGrafter"/>
</dbReference>
<dbReference type="FunFam" id="2.60.40.10:FF:000432">
    <property type="entry name" value="Protein tyrosine kinase 7 (inactive)"/>
    <property type="match status" value="1"/>
</dbReference>
<dbReference type="GO" id="GO:0016301">
    <property type="term" value="F:kinase activity"/>
    <property type="evidence" value="ECO:0007669"/>
    <property type="project" value="UniProtKB-KW"/>
</dbReference>
<dbReference type="SMART" id="SM00409">
    <property type="entry name" value="IG"/>
    <property type="match status" value="2"/>
</dbReference>
<dbReference type="STRING" id="84645.A0A498MK85"/>
<dbReference type="GO" id="GO:0070593">
    <property type="term" value="P:dendrite self-avoidance"/>
    <property type="evidence" value="ECO:0007669"/>
    <property type="project" value="TreeGrafter"/>
</dbReference>
<dbReference type="InterPro" id="IPR003598">
    <property type="entry name" value="Ig_sub2"/>
</dbReference>
<gene>
    <name evidence="4" type="ORF">ROHU_023910</name>
</gene>
<dbReference type="InterPro" id="IPR003599">
    <property type="entry name" value="Ig_sub"/>
</dbReference>
<dbReference type="EMBL" id="QBIY01012608">
    <property type="protein sequence ID" value="RXN21778.1"/>
    <property type="molecule type" value="Genomic_DNA"/>
</dbReference>
<dbReference type="PANTHER" id="PTHR10075">
    <property type="entry name" value="BASIGIN RELATED"/>
    <property type="match status" value="1"/>
</dbReference>
<dbReference type="Proteomes" id="UP000290572">
    <property type="component" value="Unassembled WGS sequence"/>
</dbReference>
<name>A0A498MK85_LABRO</name>
<dbReference type="GO" id="GO:0007156">
    <property type="term" value="P:homophilic cell adhesion via plasma membrane adhesion molecules"/>
    <property type="evidence" value="ECO:0007669"/>
    <property type="project" value="TreeGrafter"/>
</dbReference>
<dbReference type="GO" id="GO:0005886">
    <property type="term" value="C:plasma membrane"/>
    <property type="evidence" value="ECO:0007669"/>
    <property type="project" value="TreeGrafter"/>
</dbReference>
<dbReference type="Pfam" id="PF13927">
    <property type="entry name" value="Ig_3"/>
    <property type="match status" value="2"/>
</dbReference>
<keyword evidence="1" id="KW-1015">Disulfide bond</keyword>
<dbReference type="InterPro" id="IPR036179">
    <property type="entry name" value="Ig-like_dom_sf"/>
</dbReference>
<feature type="domain" description="Ig-like" evidence="3">
    <location>
        <begin position="67"/>
        <end position="165"/>
    </location>
</feature>
<dbReference type="PROSITE" id="PS50835">
    <property type="entry name" value="IG_LIKE"/>
    <property type="match status" value="2"/>
</dbReference>
<dbReference type="InterPro" id="IPR007110">
    <property type="entry name" value="Ig-like_dom"/>
</dbReference>
<organism evidence="4 5">
    <name type="scientific">Labeo rohita</name>
    <name type="common">Indian major carp</name>
    <name type="synonym">Cyprinus rohita</name>
    <dbReference type="NCBI Taxonomy" id="84645"/>
    <lineage>
        <taxon>Eukaryota</taxon>
        <taxon>Metazoa</taxon>
        <taxon>Chordata</taxon>
        <taxon>Craniata</taxon>
        <taxon>Vertebrata</taxon>
        <taxon>Euteleostomi</taxon>
        <taxon>Actinopterygii</taxon>
        <taxon>Neopterygii</taxon>
        <taxon>Teleostei</taxon>
        <taxon>Ostariophysi</taxon>
        <taxon>Cypriniformes</taxon>
        <taxon>Cyprinidae</taxon>
        <taxon>Labeoninae</taxon>
        <taxon>Labeonini</taxon>
        <taxon>Labeo</taxon>
    </lineage>
</organism>
<dbReference type="SMART" id="SM00408">
    <property type="entry name" value="IGc2"/>
    <property type="match status" value="2"/>
</dbReference>